<proteinExistence type="inferred from homology"/>
<comment type="similarity">
    <text evidence="2 11">Belongs to the Gram-negative porin family.</text>
</comment>
<dbReference type="PANTHER" id="PTHR34501">
    <property type="entry name" value="PROTEIN YDDL-RELATED"/>
    <property type="match status" value="1"/>
</dbReference>
<dbReference type="InterPro" id="IPR001702">
    <property type="entry name" value="Porin_Gram-ve"/>
</dbReference>
<dbReference type="PANTHER" id="PTHR34501:SF1">
    <property type="entry name" value="OUTER MEMBRANE PORIN C"/>
    <property type="match status" value="1"/>
</dbReference>
<keyword evidence="10 11" id="KW-0998">Cell outer membrane</keyword>
<evidence type="ECO:0000313" key="15">
    <source>
        <dbReference type="Proteomes" id="UP000241614"/>
    </source>
</evidence>
<dbReference type="EMBL" id="PZPP01000015">
    <property type="protein sequence ID" value="PTM34349.1"/>
    <property type="molecule type" value="Genomic_DNA"/>
</dbReference>
<dbReference type="InterPro" id="IPR033900">
    <property type="entry name" value="Gram_neg_porin_domain"/>
</dbReference>
<feature type="chain" id="PRO_5036050870" evidence="12">
    <location>
        <begin position="22"/>
        <end position="370"/>
    </location>
</feature>
<dbReference type="SUPFAM" id="SSF56935">
    <property type="entry name" value="Porins"/>
    <property type="match status" value="1"/>
</dbReference>
<evidence type="ECO:0000313" key="13">
    <source>
        <dbReference type="EMBL" id="PTM34349.1"/>
    </source>
</evidence>
<evidence type="ECO:0000256" key="3">
    <source>
        <dbReference type="ARBA" id="ARBA00022448"/>
    </source>
</evidence>
<sequence>MKVKVLSLLVPALLVAGAANAAEIYNKDGNKLDLYGKVDGLHYFSDDKGNDGDKTYMRLGFKGETQVNDQLTGYGQWEYQIQGNTTEGDNQSWTRVAFAGLKFAEAGSFDYGRNYGVIYDVTSWTDVLPEFGGDTYGADNFLQSRANGVATYRNQDFFGLVDGLNFALQYQGKNGSVSGENTNGRSLLNQNGDGYGASVTYNLGEGFSVGGAMSSSKRTADQNAAGVYGKGDHAEVYSGGLKYDANNIYLAAQYSQTYNATRFGTSNGSNPTTAYGFANKAQNFEVVAQYQFDFGLRPSVAYLQSKGKDIEVYGDQDLLKYVDVGATYYFNKNMSTYVDYKINLLDDNNFTKQAGIGTDDIVALGLVYQF</sequence>
<protein>
    <submittedName>
        <fullName evidence="13 14">Porin</fullName>
    </submittedName>
</protein>
<dbReference type="FunFam" id="2.40.160.10:FF:000002">
    <property type="entry name" value="Outer membrane porin F"/>
    <property type="match status" value="1"/>
</dbReference>
<evidence type="ECO:0000256" key="2">
    <source>
        <dbReference type="ARBA" id="ARBA00007539"/>
    </source>
</evidence>
<reference evidence="13 15" key="1">
    <citation type="submission" date="2018-04" db="EMBL/GenBank/DDBJ databases">
        <title>Genome sequencing reveals highly heavy metal resistance and biotechnology application of the novel Enterobacter cloacae amazonensis isolated from wastewater river in Manaus - Amazonas.</title>
        <authorList>
            <person name="Astolfi M.C.T."/>
            <person name="Carvalho E.B.D.S."/>
            <person name="Lacerda L.B."/>
            <person name="Pinto M.V."/>
            <person name="Nogueira V.B."/>
            <person name="Barros A.M."/>
            <person name="Astolfi-Filho S."/>
        </authorList>
    </citation>
    <scope>NUCLEOTIDE SEQUENCE [LARGE SCALE GENOMIC DNA]</scope>
    <source>
        <strain evidence="13">Amazonensis</strain>
        <strain evidence="15">amazonensis</strain>
    </source>
</reference>
<dbReference type="Proteomes" id="UP000290875">
    <property type="component" value="Unassembled WGS sequence"/>
</dbReference>
<keyword evidence="7 11" id="KW-0406">Ion transport</keyword>
<dbReference type="Pfam" id="PF00267">
    <property type="entry name" value="Porin_1"/>
    <property type="match status" value="1"/>
</dbReference>
<dbReference type="EMBL" id="QJSL01000009">
    <property type="protein sequence ID" value="RXW28918.1"/>
    <property type="molecule type" value="Genomic_DNA"/>
</dbReference>
<evidence type="ECO:0000256" key="11">
    <source>
        <dbReference type="RuleBase" id="RU000469"/>
    </source>
</evidence>
<dbReference type="InterPro" id="IPR013793">
    <property type="entry name" value="Porin_Gram-ve_CS"/>
</dbReference>
<evidence type="ECO:0000313" key="14">
    <source>
        <dbReference type="EMBL" id="RXW28918.1"/>
    </source>
</evidence>
<comment type="caution">
    <text evidence="13">The sequence shown here is derived from an EMBL/GenBank/DDBJ whole genome shotgun (WGS) entry which is preliminary data.</text>
</comment>
<feature type="signal peptide" evidence="12">
    <location>
        <begin position="1"/>
        <end position="21"/>
    </location>
</feature>
<comment type="subcellular location">
    <subcellularLocation>
        <location evidence="1 11">Cell outer membrane</location>
        <topology evidence="1 11">Multi-pass membrane protein</topology>
    </subcellularLocation>
</comment>
<evidence type="ECO:0000256" key="4">
    <source>
        <dbReference type="ARBA" id="ARBA00022452"/>
    </source>
</evidence>
<evidence type="ECO:0000256" key="5">
    <source>
        <dbReference type="ARBA" id="ARBA00022692"/>
    </source>
</evidence>
<reference evidence="14 16" key="2">
    <citation type="submission" date="2018-06" db="EMBL/GenBank/DDBJ databases">
        <title>Carbapenemase-producing Enterobacteriaceae present in wastewater treatment plant effluent and nearby surface waters in the US.</title>
        <authorList>
            <person name="Mathys D.A."/>
            <person name="Mollenkopf D.F."/>
            <person name="Feicht S.M."/>
            <person name="Adams R.J."/>
            <person name="Albers A.L."/>
            <person name="Grooters S.V."/>
            <person name="Stuever D.M."/>
            <person name="Daniels J.B."/>
            <person name="Wittum T.E."/>
        </authorList>
    </citation>
    <scope>NUCLEOTIDE SEQUENCE [LARGE SCALE GENOMIC DNA]</scope>
    <source>
        <strain evidence="14 16">GEO_4_Eff_A</strain>
    </source>
</reference>
<dbReference type="PRINTS" id="PR00182">
    <property type="entry name" value="ECOLNEIPORIN"/>
</dbReference>
<evidence type="ECO:0000256" key="12">
    <source>
        <dbReference type="SAM" id="SignalP"/>
    </source>
</evidence>
<accession>A0A2T4XWN5</accession>
<keyword evidence="3 11" id="KW-0813">Transport</keyword>
<organism evidence="13 15">
    <name type="scientific">Enterobacter cloacae</name>
    <dbReference type="NCBI Taxonomy" id="550"/>
    <lineage>
        <taxon>Bacteria</taxon>
        <taxon>Pseudomonadati</taxon>
        <taxon>Pseudomonadota</taxon>
        <taxon>Gammaproteobacteria</taxon>
        <taxon>Enterobacterales</taxon>
        <taxon>Enterobacteriaceae</taxon>
        <taxon>Enterobacter</taxon>
        <taxon>Enterobacter cloacae complex</taxon>
    </lineage>
</organism>
<dbReference type="Proteomes" id="UP000241614">
    <property type="component" value="Unassembled WGS sequence"/>
</dbReference>
<evidence type="ECO:0000313" key="16">
    <source>
        <dbReference type="Proteomes" id="UP000290875"/>
    </source>
</evidence>
<dbReference type="InterPro" id="IPR023614">
    <property type="entry name" value="Porin_dom_sf"/>
</dbReference>
<gene>
    <name evidence="13" type="ORF">DA103_17480</name>
    <name evidence="14" type="ORF">DM877_10945</name>
</gene>
<keyword evidence="8 11" id="KW-0626">Porin</keyword>
<evidence type="ECO:0000256" key="6">
    <source>
        <dbReference type="ARBA" id="ARBA00022729"/>
    </source>
</evidence>
<dbReference type="NCBIfam" id="NF007841">
    <property type="entry name" value="PRK10554.1"/>
    <property type="match status" value="1"/>
</dbReference>
<keyword evidence="6 12" id="KW-0732">Signal</keyword>
<dbReference type="PROSITE" id="PS00576">
    <property type="entry name" value="GRAM_NEG_PORIN"/>
    <property type="match status" value="1"/>
</dbReference>
<dbReference type="InterPro" id="IPR001897">
    <property type="entry name" value="Porin_gammaproteobac"/>
</dbReference>
<dbReference type="PRINTS" id="PR00183">
    <property type="entry name" value="ECOLIPORIN"/>
</dbReference>
<evidence type="ECO:0000256" key="7">
    <source>
        <dbReference type="ARBA" id="ARBA00023065"/>
    </source>
</evidence>
<keyword evidence="4" id="KW-1134">Transmembrane beta strand</keyword>
<name>A0A2T4XWN5_ENTCL</name>
<dbReference type="GO" id="GO:0015288">
    <property type="term" value="F:porin activity"/>
    <property type="evidence" value="ECO:0007669"/>
    <property type="project" value="UniProtKB-KW"/>
</dbReference>
<keyword evidence="9 11" id="KW-0472">Membrane</keyword>
<dbReference type="GO" id="GO:0034220">
    <property type="term" value="P:monoatomic ion transmembrane transport"/>
    <property type="evidence" value="ECO:0007669"/>
    <property type="project" value="InterPro"/>
</dbReference>
<dbReference type="CDD" id="cd00342">
    <property type="entry name" value="gram_neg_porins"/>
    <property type="match status" value="1"/>
</dbReference>
<evidence type="ECO:0000256" key="10">
    <source>
        <dbReference type="ARBA" id="ARBA00023237"/>
    </source>
</evidence>
<dbReference type="GO" id="GO:0009279">
    <property type="term" value="C:cell outer membrane"/>
    <property type="evidence" value="ECO:0007669"/>
    <property type="project" value="UniProtKB-SubCell"/>
</dbReference>
<dbReference type="RefSeq" id="WP_028016274.1">
    <property type="nucleotide sequence ID" value="NZ_JAWDAX010000004.1"/>
</dbReference>
<dbReference type="InterPro" id="IPR050298">
    <property type="entry name" value="Gram-neg_bact_OMP"/>
</dbReference>
<keyword evidence="5 11" id="KW-0812">Transmembrane</keyword>
<evidence type="ECO:0000256" key="9">
    <source>
        <dbReference type="ARBA" id="ARBA00023136"/>
    </source>
</evidence>
<comment type="subunit">
    <text evidence="11">Homotrimer.</text>
</comment>
<dbReference type="Gene3D" id="2.40.160.10">
    <property type="entry name" value="Porin"/>
    <property type="match status" value="1"/>
</dbReference>
<dbReference type="AlphaFoldDB" id="A0A2T4XWN5"/>
<dbReference type="GO" id="GO:0046930">
    <property type="term" value="C:pore complex"/>
    <property type="evidence" value="ECO:0007669"/>
    <property type="project" value="UniProtKB-KW"/>
</dbReference>
<evidence type="ECO:0000256" key="8">
    <source>
        <dbReference type="ARBA" id="ARBA00023114"/>
    </source>
</evidence>
<evidence type="ECO:0000256" key="1">
    <source>
        <dbReference type="ARBA" id="ARBA00004571"/>
    </source>
</evidence>
<dbReference type="OrthoDB" id="7055111at2"/>